<evidence type="ECO:0000313" key="1">
    <source>
        <dbReference type="EMBL" id="ERN19279.1"/>
    </source>
</evidence>
<dbReference type="Gramene" id="ERN19279">
    <property type="protein sequence ID" value="ERN19279"/>
    <property type="gene ID" value="AMTR_s00069p00017310"/>
</dbReference>
<organism evidence="1 2">
    <name type="scientific">Amborella trichopoda</name>
    <dbReference type="NCBI Taxonomy" id="13333"/>
    <lineage>
        <taxon>Eukaryota</taxon>
        <taxon>Viridiplantae</taxon>
        <taxon>Streptophyta</taxon>
        <taxon>Embryophyta</taxon>
        <taxon>Tracheophyta</taxon>
        <taxon>Spermatophyta</taxon>
        <taxon>Magnoliopsida</taxon>
        <taxon>Amborellales</taxon>
        <taxon>Amborellaceae</taxon>
        <taxon>Amborella</taxon>
    </lineage>
</organism>
<evidence type="ECO:0000313" key="2">
    <source>
        <dbReference type="Proteomes" id="UP000017836"/>
    </source>
</evidence>
<proteinExistence type="predicted"/>
<keyword evidence="2" id="KW-1185">Reference proteome</keyword>
<dbReference type="EMBL" id="KI392069">
    <property type="protein sequence ID" value="ERN19279.1"/>
    <property type="molecule type" value="Genomic_DNA"/>
</dbReference>
<name>U5D9V0_AMBTC</name>
<dbReference type="HOGENOM" id="CLU_1973523_0_0_1"/>
<gene>
    <name evidence="1" type="ORF">AMTR_s00069p00017310</name>
</gene>
<protein>
    <submittedName>
        <fullName evidence="1">Uncharacterized protein</fullName>
    </submittedName>
</protein>
<dbReference type="AlphaFoldDB" id="U5D9V0"/>
<dbReference type="Proteomes" id="UP000017836">
    <property type="component" value="Unassembled WGS sequence"/>
</dbReference>
<reference evidence="2" key="1">
    <citation type="journal article" date="2013" name="Science">
        <title>The Amborella genome and the evolution of flowering plants.</title>
        <authorList>
            <consortium name="Amborella Genome Project"/>
        </authorList>
    </citation>
    <scope>NUCLEOTIDE SEQUENCE [LARGE SCALE GENOMIC DNA]</scope>
</reference>
<accession>U5D9V0</accession>
<sequence>MLRPIQPVHQLASCPSPQSSLSLAIYSTPRPTSSPLIPPQPPFPPGYHFFHIPPLKVPSPLCYRTISVKSILLPHPHIFPSPLITPLPPIPRNLVHRSLWTLALWMQSPRQSSRDPFSDGLPVQQPS</sequence>